<reference evidence="1" key="1">
    <citation type="journal article" date="2019" name="bioRxiv">
        <title>The Genome of the Zebra Mussel, Dreissena polymorpha: A Resource for Invasive Species Research.</title>
        <authorList>
            <person name="McCartney M.A."/>
            <person name="Auch B."/>
            <person name="Kono T."/>
            <person name="Mallez S."/>
            <person name="Zhang Y."/>
            <person name="Obille A."/>
            <person name="Becker A."/>
            <person name="Abrahante J.E."/>
            <person name="Garbe J."/>
            <person name="Badalamenti J.P."/>
            <person name="Herman A."/>
            <person name="Mangelson H."/>
            <person name="Liachko I."/>
            <person name="Sullivan S."/>
            <person name="Sone E.D."/>
            <person name="Koren S."/>
            <person name="Silverstein K.A.T."/>
            <person name="Beckman K.B."/>
            <person name="Gohl D.M."/>
        </authorList>
    </citation>
    <scope>NUCLEOTIDE SEQUENCE</scope>
    <source>
        <strain evidence="1">Duluth1</strain>
        <tissue evidence="1">Whole animal</tissue>
    </source>
</reference>
<keyword evidence="2" id="KW-1185">Reference proteome</keyword>
<dbReference type="AlphaFoldDB" id="A0A9D4JD39"/>
<reference evidence="1" key="2">
    <citation type="submission" date="2020-11" db="EMBL/GenBank/DDBJ databases">
        <authorList>
            <person name="McCartney M.A."/>
            <person name="Auch B."/>
            <person name="Kono T."/>
            <person name="Mallez S."/>
            <person name="Becker A."/>
            <person name="Gohl D.M."/>
            <person name="Silverstein K.A.T."/>
            <person name="Koren S."/>
            <person name="Bechman K.B."/>
            <person name="Herman A."/>
            <person name="Abrahante J.E."/>
            <person name="Garbe J."/>
        </authorList>
    </citation>
    <scope>NUCLEOTIDE SEQUENCE</scope>
    <source>
        <strain evidence="1">Duluth1</strain>
        <tissue evidence="1">Whole animal</tissue>
    </source>
</reference>
<evidence type="ECO:0008006" key="3">
    <source>
        <dbReference type="Google" id="ProtNLM"/>
    </source>
</evidence>
<sequence length="68" mass="7647">MGAVMKVLFIQFQAFEVESSTRAKDFYLNIANKLGLKSHEGFSLFVKISDKGLSCVLHLNSLSVFMYP</sequence>
<dbReference type="InterPro" id="IPR029071">
    <property type="entry name" value="Ubiquitin-like_domsf"/>
</dbReference>
<dbReference type="Proteomes" id="UP000828390">
    <property type="component" value="Unassembled WGS sequence"/>
</dbReference>
<gene>
    <name evidence="1" type="ORF">DPMN_136923</name>
</gene>
<dbReference type="Gene3D" id="3.10.20.90">
    <property type="entry name" value="Phosphatidylinositol 3-kinase Catalytic Subunit, Chain A, domain 1"/>
    <property type="match status" value="1"/>
</dbReference>
<name>A0A9D4JD39_DREPO</name>
<protein>
    <recommendedName>
        <fullName evidence="3">FERM domain-containing protein</fullName>
    </recommendedName>
</protein>
<evidence type="ECO:0000313" key="2">
    <source>
        <dbReference type="Proteomes" id="UP000828390"/>
    </source>
</evidence>
<accession>A0A9D4JD39</accession>
<dbReference type="Pfam" id="PF21989">
    <property type="entry name" value="RA_2"/>
    <property type="match status" value="1"/>
</dbReference>
<evidence type="ECO:0000313" key="1">
    <source>
        <dbReference type="EMBL" id="KAH3808566.1"/>
    </source>
</evidence>
<organism evidence="1 2">
    <name type="scientific">Dreissena polymorpha</name>
    <name type="common">Zebra mussel</name>
    <name type="synonym">Mytilus polymorpha</name>
    <dbReference type="NCBI Taxonomy" id="45954"/>
    <lineage>
        <taxon>Eukaryota</taxon>
        <taxon>Metazoa</taxon>
        <taxon>Spiralia</taxon>
        <taxon>Lophotrochozoa</taxon>
        <taxon>Mollusca</taxon>
        <taxon>Bivalvia</taxon>
        <taxon>Autobranchia</taxon>
        <taxon>Heteroconchia</taxon>
        <taxon>Euheterodonta</taxon>
        <taxon>Imparidentia</taxon>
        <taxon>Neoheterodontei</taxon>
        <taxon>Myida</taxon>
        <taxon>Dreissenoidea</taxon>
        <taxon>Dreissenidae</taxon>
        <taxon>Dreissena</taxon>
    </lineage>
</organism>
<dbReference type="EMBL" id="JAIWYP010000006">
    <property type="protein sequence ID" value="KAH3808566.1"/>
    <property type="molecule type" value="Genomic_DNA"/>
</dbReference>
<proteinExistence type="predicted"/>
<comment type="caution">
    <text evidence="1">The sequence shown here is derived from an EMBL/GenBank/DDBJ whole genome shotgun (WGS) entry which is preliminary data.</text>
</comment>
<dbReference type="SUPFAM" id="SSF54236">
    <property type="entry name" value="Ubiquitin-like"/>
    <property type="match status" value="1"/>
</dbReference>